<proteinExistence type="predicted"/>
<dbReference type="InterPro" id="IPR016181">
    <property type="entry name" value="Acyl_CoA_acyltransferase"/>
</dbReference>
<dbReference type="EMBL" id="DVFN01000017">
    <property type="protein sequence ID" value="HIQ68978.1"/>
    <property type="molecule type" value="Genomic_DNA"/>
</dbReference>
<reference evidence="2" key="1">
    <citation type="submission" date="2020-10" db="EMBL/GenBank/DDBJ databases">
        <authorList>
            <person name="Gilroy R."/>
        </authorList>
    </citation>
    <scope>NUCLEOTIDE SEQUENCE</scope>
    <source>
        <strain evidence="2">ChiSjej2B20-13462</strain>
    </source>
</reference>
<dbReference type="PANTHER" id="PTHR43451:SF1">
    <property type="entry name" value="ACETYLTRANSFERASE"/>
    <property type="match status" value="1"/>
</dbReference>
<sequence>MTLRPYRPADCPAMARLFYETVHTVNARDYAPEALDAWADGQPDLERWNSSFLAHRTLLAEAGGQLLGFADMDETGYLDRLYVHRDFQGRGVATALCDALEAQTPAPRYTTHASITARPFFESRGYRVTRAQQVERRGVWMTNFVMEKPGSTGVQEETP</sequence>
<dbReference type="Gene3D" id="3.40.630.30">
    <property type="match status" value="1"/>
</dbReference>
<protein>
    <submittedName>
        <fullName evidence="2">GNAT family N-acetyltransferase</fullName>
    </submittedName>
</protein>
<dbReference type="CDD" id="cd04301">
    <property type="entry name" value="NAT_SF"/>
    <property type="match status" value="1"/>
</dbReference>
<reference evidence="2" key="2">
    <citation type="journal article" date="2021" name="PeerJ">
        <title>Extensive microbial diversity within the chicken gut microbiome revealed by metagenomics and culture.</title>
        <authorList>
            <person name="Gilroy R."/>
            <person name="Ravi A."/>
            <person name="Getino M."/>
            <person name="Pursley I."/>
            <person name="Horton D.L."/>
            <person name="Alikhan N.F."/>
            <person name="Baker D."/>
            <person name="Gharbi K."/>
            <person name="Hall N."/>
            <person name="Watson M."/>
            <person name="Adriaenssens E.M."/>
            <person name="Foster-Nyarko E."/>
            <person name="Jarju S."/>
            <person name="Secka A."/>
            <person name="Antonio M."/>
            <person name="Oren A."/>
            <person name="Chaudhuri R.R."/>
            <person name="La Ragione R."/>
            <person name="Hildebrand F."/>
            <person name="Pallen M.J."/>
        </authorList>
    </citation>
    <scope>NUCLEOTIDE SEQUENCE</scope>
    <source>
        <strain evidence="2">ChiSjej2B20-13462</strain>
    </source>
</reference>
<dbReference type="PROSITE" id="PS51186">
    <property type="entry name" value="GNAT"/>
    <property type="match status" value="1"/>
</dbReference>
<dbReference type="GO" id="GO:0016747">
    <property type="term" value="F:acyltransferase activity, transferring groups other than amino-acyl groups"/>
    <property type="evidence" value="ECO:0007669"/>
    <property type="project" value="InterPro"/>
</dbReference>
<evidence type="ECO:0000313" key="3">
    <source>
        <dbReference type="Proteomes" id="UP000886874"/>
    </source>
</evidence>
<evidence type="ECO:0000313" key="2">
    <source>
        <dbReference type="EMBL" id="HIQ68978.1"/>
    </source>
</evidence>
<gene>
    <name evidence="2" type="ORF">IAA67_01420</name>
</gene>
<comment type="caution">
    <text evidence="2">The sequence shown here is derived from an EMBL/GenBank/DDBJ whole genome shotgun (WGS) entry which is preliminary data.</text>
</comment>
<dbReference type="InterPro" id="IPR000182">
    <property type="entry name" value="GNAT_dom"/>
</dbReference>
<dbReference type="Proteomes" id="UP000886874">
    <property type="component" value="Unassembled WGS sequence"/>
</dbReference>
<dbReference type="InterPro" id="IPR052564">
    <property type="entry name" value="N-acetyltrans/Recomb-assoc"/>
</dbReference>
<dbReference type="SUPFAM" id="SSF55729">
    <property type="entry name" value="Acyl-CoA N-acyltransferases (Nat)"/>
    <property type="match status" value="1"/>
</dbReference>
<dbReference type="Pfam" id="PF13673">
    <property type="entry name" value="Acetyltransf_10"/>
    <property type="match status" value="1"/>
</dbReference>
<name>A0A9D0Z4Q7_9FIRM</name>
<dbReference type="AlphaFoldDB" id="A0A9D0Z4Q7"/>
<organism evidence="2 3">
    <name type="scientific">Candidatus Avoscillospira stercorigallinarum</name>
    <dbReference type="NCBI Taxonomy" id="2840708"/>
    <lineage>
        <taxon>Bacteria</taxon>
        <taxon>Bacillati</taxon>
        <taxon>Bacillota</taxon>
        <taxon>Clostridia</taxon>
        <taxon>Eubacteriales</taxon>
        <taxon>Oscillospiraceae</taxon>
        <taxon>Oscillospiraceae incertae sedis</taxon>
        <taxon>Candidatus Avoscillospira</taxon>
    </lineage>
</organism>
<accession>A0A9D0Z4Q7</accession>
<evidence type="ECO:0000259" key="1">
    <source>
        <dbReference type="PROSITE" id="PS51186"/>
    </source>
</evidence>
<dbReference type="PANTHER" id="PTHR43451">
    <property type="entry name" value="ACETYLTRANSFERASE (GNAT) FAMILY PROTEIN"/>
    <property type="match status" value="1"/>
</dbReference>
<feature type="domain" description="N-acetyltransferase" evidence="1">
    <location>
        <begin position="1"/>
        <end position="151"/>
    </location>
</feature>